<dbReference type="InterPro" id="IPR015424">
    <property type="entry name" value="PyrdxlP-dep_Trfase"/>
</dbReference>
<dbReference type="SUPFAM" id="SSF53383">
    <property type="entry name" value="PLP-dependent transferases"/>
    <property type="match status" value="1"/>
</dbReference>
<keyword evidence="2" id="KW-0663">Pyridoxal phosphate</keyword>
<dbReference type="PANTHER" id="PTHR30244:SF34">
    <property type="entry name" value="DTDP-4-AMINO-4,6-DIDEOXYGALACTOSE TRANSAMINASE"/>
    <property type="match status" value="1"/>
</dbReference>
<keyword evidence="3" id="KW-0808">Transferase</keyword>
<dbReference type="GO" id="GO:0008483">
    <property type="term" value="F:transaminase activity"/>
    <property type="evidence" value="ECO:0007669"/>
    <property type="project" value="UniProtKB-KW"/>
</dbReference>
<keyword evidence="3" id="KW-0032">Aminotransferase</keyword>
<dbReference type="GO" id="GO:0000271">
    <property type="term" value="P:polysaccharide biosynthetic process"/>
    <property type="evidence" value="ECO:0007669"/>
    <property type="project" value="TreeGrafter"/>
</dbReference>
<evidence type="ECO:0000313" key="4">
    <source>
        <dbReference type="Proteomes" id="UP000753961"/>
    </source>
</evidence>
<proteinExistence type="inferred from homology"/>
<dbReference type="RefSeq" id="WP_222580081.1">
    <property type="nucleotide sequence ID" value="NZ_JAHVHU010000009.1"/>
</dbReference>
<sequence length="453" mass="49708">MKDPLQRRKFISKLSAGMAASVLTPSAVVHPFNINSSGRKLALKGGKAIFPSTKIGIDWPYVDDKVVDSVVETTKSRIWSRIQSRDGKVPTFEKVFADLIGAKHSVGTGSGTQALSTAVLALGIGPGDEVITSPYSDFGTISSILTARALPVLADLDPQSFQLNPDEVEKKINKNTKAIMPVHISGLPADMGRIMDLARKHNLNVIEDACQAHLASYQGQPLGLIGDLGCFSFQASKAIACGEGGAVVGNDEALMDECYTVQNRGSSRQGKNETIGPKYRMNEFEGAVLMGQISGARERFEKRDQNANFLNQHLKEINGLTPQKQYKGTENGGYYRYALSYEEDNFDGVSRTAFLKAVNAEGVPFSSYIRNGFHREPWVDHILGLKGYQTMFSKERLEKYKADMKMPNCDIVTDKTHISLWGSGLLLGSQEEMQGIVDAVTKVYENRDQLKDL</sequence>
<dbReference type="GO" id="GO:0030170">
    <property type="term" value="F:pyridoxal phosphate binding"/>
    <property type="evidence" value="ECO:0007669"/>
    <property type="project" value="TreeGrafter"/>
</dbReference>
<dbReference type="Pfam" id="PF01041">
    <property type="entry name" value="DegT_DnrJ_EryC1"/>
    <property type="match status" value="1"/>
</dbReference>
<evidence type="ECO:0000313" key="3">
    <source>
        <dbReference type="EMBL" id="MBY5958542.1"/>
    </source>
</evidence>
<dbReference type="Gene3D" id="3.40.640.10">
    <property type="entry name" value="Type I PLP-dependent aspartate aminotransferase-like (Major domain)"/>
    <property type="match status" value="1"/>
</dbReference>
<dbReference type="InterPro" id="IPR000653">
    <property type="entry name" value="DegT/StrS_aminotransferase"/>
</dbReference>
<comment type="similarity">
    <text evidence="1 2">Belongs to the DegT/DnrJ/EryC1 family.</text>
</comment>
<dbReference type="InterPro" id="IPR015422">
    <property type="entry name" value="PyrdxlP-dep_Trfase_small"/>
</dbReference>
<comment type="caution">
    <text evidence="3">The sequence shown here is derived from an EMBL/GenBank/DDBJ whole genome shotgun (WGS) entry which is preliminary data.</text>
</comment>
<evidence type="ECO:0000256" key="1">
    <source>
        <dbReference type="ARBA" id="ARBA00037999"/>
    </source>
</evidence>
<dbReference type="Gene3D" id="3.90.1150.10">
    <property type="entry name" value="Aspartate Aminotransferase, domain 1"/>
    <property type="match status" value="1"/>
</dbReference>
<organism evidence="3 4">
    <name type="scientific">Membranihabitans marinus</name>
    <dbReference type="NCBI Taxonomy" id="1227546"/>
    <lineage>
        <taxon>Bacteria</taxon>
        <taxon>Pseudomonadati</taxon>
        <taxon>Bacteroidota</taxon>
        <taxon>Saprospiria</taxon>
        <taxon>Saprospirales</taxon>
        <taxon>Saprospiraceae</taxon>
        <taxon>Membranihabitans</taxon>
    </lineage>
</organism>
<reference evidence="3" key="1">
    <citation type="submission" date="2021-06" db="EMBL/GenBank/DDBJ databases">
        <title>44 bacteria genomes isolated from Dapeng, Shenzhen.</title>
        <authorList>
            <person name="Zheng W."/>
            <person name="Yu S."/>
            <person name="Huang Y."/>
        </authorList>
    </citation>
    <scope>NUCLEOTIDE SEQUENCE</scope>
    <source>
        <strain evidence="3">DP5N28-2</strain>
    </source>
</reference>
<dbReference type="InterPro" id="IPR015421">
    <property type="entry name" value="PyrdxlP-dep_Trfase_major"/>
</dbReference>
<dbReference type="Proteomes" id="UP000753961">
    <property type="component" value="Unassembled WGS sequence"/>
</dbReference>
<evidence type="ECO:0000256" key="2">
    <source>
        <dbReference type="RuleBase" id="RU004508"/>
    </source>
</evidence>
<gene>
    <name evidence="3" type="ORF">KUV50_10390</name>
</gene>
<protein>
    <submittedName>
        <fullName evidence="3">DegT/DnrJ/EryC1/StrS family aminotransferase</fullName>
    </submittedName>
</protein>
<accession>A0A953L7B1</accession>
<name>A0A953L7B1_9BACT</name>
<dbReference type="EMBL" id="JAHVHU010000009">
    <property type="protein sequence ID" value="MBY5958542.1"/>
    <property type="molecule type" value="Genomic_DNA"/>
</dbReference>
<dbReference type="AlphaFoldDB" id="A0A953L7B1"/>
<dbReference type="PANTHER" id="PTHR30244">
    <property type="entry name" value="TRANSAMINASE"/>
    <property type="match status" value="1"/>
</dbReference>
<dbReference type="CDD" id="cd00616">
    <property type="entry name" value="AHBA_syn"/>
    <property type="match status" value="1"/>
</dbReference>
<keyword evidence="4" id="KW-1185">Reference proteome</keyword>